<gene>
    <name evidence="1" type="ORF">M9Y10_004842</name>
</gene>
<dbReference type="EMBL" id="JAPFFF010000011">
    <property type="protein sequence ID" value="KAK8878079.1"/>
    <property type="molecule type" value="Genomic_DNA"/>
</dbReference>
<reference evidence="1 2" key="1">
    <citation type="submission" date="2024-04" db="EMBL/GenBank/DDBJ databases">
        <title>Tritrichomonas musculus Genome.</title>
        <authorList>
            <person name="Alves-Ferreira E."/>
            <person name="Grigg M."/>
            <person name="Lorenzi H."/>
            <person name="Galac M."/>
        </authorList>
    </citation>
    <scope>NUCLEOTIDE SEQUENCE [LARGE SCALE GENOMIC DNA]</scope>
    <source>
        <strain evidence="1 2">EAF2021</strain>
    </source>
</reference>
<comment type="caution">
    <text evidence="1">The sequence shown here is derived from an EMBL/GenBank/DDBJ whole genome shotgun (WGS) entry which is preliminary data.</text>
</comment>
<organism evidence="1 2">
    <name type="scientific">Tritrichomonas musculus</name>
    <dbReference type="NCBI Taxonomy" id="1915356"/>
    <lineage>
        <taxon>Eukaryota</taxon>
        <taxon>Metamonada</taxon>
        <taxon>Parabasalia</taxon>
        <taxon>Tritrichomonadida</taxon>
        <taxon>Tritrichomonadidae</taxon>
        <taxon>Tritrichomonas</taxon>
    </lineage>
</organism>
<protein>
    <submittedName>
        <fullName evidence="1">Uncharacterized protein</fullName>
    </submittedName>
</protein>
<evidence type="ECO:0000313" key="2">
    <source>
        <dbReference type="Proteomes" id="UP001470230"/>
    </source>
</evidence>
<accession>A0ABR2JJV5</accession>
<sequence length="290" mass="33862">MEFNDFYKLQEDEEEIKKQTNDPEIDPYRVLIYDKDYTLLLDYRSPTFHGNDIDFISILKTCEIVSNPDAEILDFPDIQIVFSLKIMNYLIDIGSSHNIFCISVSIDDVNRPVMKANPLNALCTLYSLIHFNKSETFNLNYIKFDNRLITNLYNIFSNLCNPNFVEYISIVSPRYEVFCSFGKTEIPQEDYFEVWDEALSIAEELEKSDQHALSNNTDYLAVFSFLPFVKVIALFSVEALNFSEPEEENLKIQTNNELLMNPFASKLNELKHTILAIYQNDKFFTQNEDL</sequence>
<evidence type="ECO:0000313" key="1">
    <source>
        <dbReference type="EMBL" id="KAK8878079.1"/>
    </source>
</evidence>
<proteinExistence type="predicted"/>
<keyword evidence="2" id="KW-1185">Reference proteome</keyword>
<dbReference type="Proteomes" id="UP001470230">
    <property type="component" value="Unassembled WGS sequence"/>
</dbReference>
<name>A0ABR2JJV5_9EUKA</name>